<accession>A0A6V7U5G9</accession>
<feature type="compositionally biased region" description="Low complexity" evidence="1">
    <location>
        <begin position="432"/>
        <end position="450"/>
    </location>
</feature>
<evidence type="ECO:0000256" key="1">
    <source>
        <dbReference type="SAM" id="MobiDB-lite"/>
    </source>
</evidence>
<dbReference type="Proteomes" id="UP000580250">
    <property type="component" value="Unassembled WGS sequence"/>
</dbReference>
<dbReference type="EMBL" id="CAJEWN010000030">
    <property type="protein sequence ID" value="CAD2142949.1"/>
    <property type="molecule type" value="Genomic_DNA"/>
</dbReference>
<keyword evidence="2" id="KW-0812">Transmembrane</keyword>
<dbReference type="OrthoDB" id="5906619at2759"/>
<sequence>MFAIGGLCLLLWLAVVNASNSSEVQVGSGNYTLKDEKVTLSDEFRIYGLDGIVPEHLYPNCSVKIYNDTIFLKYNETSKEVCTVDLLTKRDDIEFTTSLGLCNDKKIEEDLKGPNILPFAYSLNNKEVNEIKNGPLYGRNAVCPDEKACKSFKSENWTEIPTPDCMPWTALEIEWRWKLEVESQVESDTLVAKIYLIGEMAGYVTHFSIEDFKEKVSFTVKINKTGGVDSGGLVIDGISNNTTNQQNPRFQCINASLIIKPKAWKIDGNVKDEIKVKKLMTFHLLPRSASRARGELGLTGKLPDFTPNHCRNMSIAFKRPDYELLEKVSKVVEANSSTTTTTAQPSTNSTATNETISQKPTDSTATNPTNETETTAANKSSEVPPKNSSSPPTPPKTSSTKPSADPNPSVNTTSKPEQNNETLPQSSIPNASTVQTSTGGSNGTTTVGTSPSMNYSTLTQNFTSTISVNETNGTSNSNLTTSTTFSTSMPTIILKTTTSTKLPGITNGTTKGIKATPKVVFPSYYFYIVGGGGAVVILLLVIICVCSIVRKNKKKASNEDESSEGSGGTTEELLSMEAKNMSGTQLETQGSHVSEKKSVVVDKKEVGLSKKEEISKKRSFQRKYEENSLKRCCRRWWWGCCSKYDRI</sequence>
<evidence type="ECO:0000313" key="5">
    <source>
        <dbReference type="Proteomes" id="UP000580250"/>
    </source>
</evidence>
<reference evidence="4 5" key="1">
    <citation type="submission" date="2020-08" db="EMBL/GenBank/DDBJ databases">
        <authorList>
            <person name="Koutsovoulos G."/>
            <person name="Danchin GJ E."/>
        </authorList>
    </citation>
    <scope>NUCLEOTIDE SEQUENCE [LARGE SCALE GENOMIC DNA]</scope>
</reference>
<evidence type="ECO:0000256" key="3">
    <source>
        <dbReference type="SAM" id="SignalP"/>
    </source>
</evidence>
<feature type="compositionally biased region" description="Polar residues" evidence="1">
    <location>
        <begin position="406"/>
        <end position="431"/>
    </location>
</feature>
<organism evidence="4 5">
    <name type="scientific">Meloidogyne enterolobii</name>
    <name type="common">Root-knot nematode worm</name>
    <name type="synonym">Meloidogyne mayaguensis</name>
    <dbReference type="NCBI Taxonomy" id="390850"/>
    <lineage>
        <taxon>Eukaryota</taxon>
        <taxon>Metazoa</taxon>
        <taxon>Ecdysozoa</taxon>
        <taxon>Nematoda</taxon>
        <taxon>Chromadorea</taxon>
        <taxon>Rhabditida</taxon>
        <taxon>Tylenchina</taxon>
        <taxon>Tylenchomorpha</taxon>
        <taxon>Tylenchoidea</taxon>
        <taxon>Meloidogynidae</taxon>
        <taxon>Meloidogyninae</taxon>
        <taxon>Meloidogyne</taxon>
    </lineage>
</organism>
<feature type="signal peptide" evidence="3">
    <location>
        <begin position="1"/>
        <end position="18"/>
    </location>
</feature>
<keyword evidence="3" id="KW-0732">Signal</keyword>
<feature type="compositionally biased region" description="Polar residues" evidence="1">
    <location>
        <begin position="354"/>
        <end position="363"/>
    </location>
</feature>
<feature type="chain" id="PRO_5028473606" evidence="3">
    <location>
        <begin position="19"/>
        <end position="647"/>
    </location>
</feature>
<evidence type="ECO:0000256" key="2">
    <source>
        <dbReference type="SAM" id="Phobius"/>
    </source>
</evidence>
<name>A0A6V7U5G9_MELEN</name>
<protein>
    <submittedName>
        <fullName evidence="4">Uncharacterized protein</fullName>
    </submittedName>
</protein>
<keyword evidence="2" id="KW-0472">Membrane</keyword>
<feature type="compositionally biased region" description="Low complexity" evidence="1">
    <location>
        <begin position="334"/>
        <end position="353"/>
    </location>
</feature>
<evidence type="ECO:0000313" key="4">
    <source>
        <dbReference type="EMBL" id="CAD2142949.1"/>
    </source>
</evidence>
<proteinExistence type="predicted"/>
<comment type="caution">
    <text evidence="4">The sequence shown here is derived from an EMBL/GenBank/DDBJ whole genome shotgun (WGS) entry which is preliminary data.</text>
</comment>
<dbReference type="AlphaFoldDB" id="A0A6V7U5G9"/>
<feature type="transmembrane region" description="Helical" evidence="2">
    <location>
        <begin position="524"/>
        <end position="549"/>
    </location>
</feature>
<keyword evidence="2" id="KW-1133">Transmembrane helix</keyword>
<feature type="compositionally biased region" description="Low complexity" evidence="1">
    <location>
        <begin position="364"/>
        <end position="403"/>
    </location>
</feature>
<gene>
    <name evidence="4" type="ORF">MENT_LOCUS7420</name>
</gene>
<feature type="region of interest" description="Disordered" evidence="1">
    <location>
        <begin position="334"/>
        <end position="454"/>
    </location>
</feature>